<proteinExistence type="predicted"/>
<evidence type="ECO:0000256" key="1">
    <source>
        <dbReference type="ARBA" id="ARBA00022676"/>
    </source>
</evidence>
<reference evidence="7 8" key="1">
    <citation type="submission" date="2020-04" db="EMBL/GenBank/DDBJ databases">
        <title>MicrobeNet Type strains.</title>
        <authorList>
            <person name="Nicholson A.C."/>
        </authorList>
    </citation>
    <scope>NUCLEOTIDE SEQUENCE [LARGE SCALE GENOMIC DNA]</scope>
    <source>
        <strain evidence="7 8">ATCC BAA-789</strain>
    </source>
</reference>
<evidence type="ECO:0000259" key="4">
    <source>
        <dbReference type="Pfam" id="PF00534"/>
    </source>
</evidence>
<dbReference type="SUPFAM" id="SSF53448">
    <property type="entry name" value="Nucleotide-diphospho-sugar transferases"/>
    <property type="match status" value="1"/>
</dbReference>
<dbReference type="Pfam" id="PF00534">
    <property type="entry name" value="Glycos_transf_1"/>
    <property type="match status" value="1"/>
</dbReference>
<keyword evidence="1" id="KW-0328">Glycosyltransferase</keyword>
<feature type="domain" description="Glycosyltransferase subfamily 4-like N-terminal" evidence="6">
    <location>
        <begin position="21"/>
        <end position="179"/>
    </location>
</feature>
<keyword evidence="8" id="KW-1185">Reference proteome</keyword>
<dbReference type="Gene3D" id="3.90.550.10">
    <property type="entry name" value="Spore Coat Polysaccharide Biosynthesis Protein SpsA, Chain A"/>
    <property type="match status" value="1"/>
</dbReference>
<dbReference type="AlphaFoldDB" id="A0A9X5FCP8"/>
<dbReference type="SUPFAM" id="SSF53756">
    <property type="entry name" value="UDP-Glycosyltransferase/glycogen phosphorylase"/>
    <property type="match status" value="1"/>
</dbReference>
<dbReference type="PANTHER" id="PTHR12526">
    <property type="entry name" value="GLYCOSYLTRANSFERASE"/>
    <property type="match status" value="1"/>
</dbReference>
<sequence>MPRLMIAHPSADQYGSDLQLLETVVAVVEAGWSVLVTVPEDGPLVPMLVEAGARVVVQPCPVLRRSTMSLRGLVGYALAGLRAIVAGRRSLRRARPDVLLVNTVVVPTWLVSARLARVPVVSHVHEAEESSGRTVRRLLASPLLAADRVIANSRATARTLTDVIPALERRIAVVHNGVPDRGPEPTDPRIRRPQDPAVVAIVGRLSPHKGIDVALEAVAHLRREGRDVRLEVAGSAFRGYEWYVAELEQRADEPDLRGAVTFHGYVSPARTVIDRADVVVAPSWRESFGNAAVETLLACRPLVAAATQGLVEVVDDGRTGMLVPAGDAPGLARAVAKLLDDPEQATRMARAGRADALDRFSTHRYGAQILAVLGTARGAAPGRRATRAAGSQPVEPLSAPPHGSTPTRTGERPRIHVAVPTFRRNELLEPLLEMIAPHVLGSPSLADRTEILIIDNDPDGGAHDVVAAVAASAALPVRYVHEPRPGIAAVRARAIAEASADGLVVFIDDDGVPGESWIGPLVATWERTGAEAVAGRIVPGFVAEPSAWSVAGRFFERSNLATGTPRRSAPSGNLLVDVAGVAALGVAFDPEVGMRGGEDTLFTRGITQAGGRVVACGESVVVDLVPPERDTRRWVVARVYGHANRSVDVDLAFTHGAAARARVRVAAAARGVVVTGRGAARWVAGRVTRDVATDAAAWRDLARGPGLVAGSLGVRHEAYRRS</sequence>
<dbReference type="EMBL" id="JAAXOW010000003">
    <property type="protein sequence ID" value="NKX93643.1"/>
    <property type="molecule type" value="Genomic_DNA"/>
</dbReference>
<feature type="compositionally biased region" description="Low complexity" evidence="3">
    <location>
        <begin position="381"/>
        <end position="390"/>
    </location>
</feature>
<evidence type="ECO:0000259" key="6">
    <source>
        <dbReference type="Pfam" id="PF13439"/>
    </source>
</evidence>
<keyword evidence="2" id="KW-0808">Transferase</keyword>
<evidence type="ECO:0000256" key="2">
    <source>
        <dbReference type="ARBA" id="ARBA00022679"/>
    </source>
</evidence>
<dbReference type="InterPro" id="IPR001296">
    <property type="entry name" value="Glyco_trans_1"/>
</dbReference>
<dbReference type="Pfam" id="PF13439">
    <property type="entry name" value="Glyco_transf_4"/>
    <property type="match status" value="1"/>
</dbReference>
<protein>
    <submittedName>
        <fullName evidence="7">Glycosyltransferase</fullName>
    </submittedName>
</protein>
<dbReference type="Proteomes" id="UP000774283">
    <property type="component" value="Unassembled WGS sequence"/>
</dbReference>
<evidence type="ECO:0000313" key="7">
    <source>
        <dbReference type="EMBL" id="NKX93643.1"/>
    </source>
</evidence>
<dbReference type="RefSeq" id="WP_168447713.1">
    <property type="nucleotide sequence ID" value="NZ_JAAXOW010000003.1"/>
</dbReference>
<gene>
    <name evidence="7" type="ORF">HF995_10245</name>
</gene>
<dbReference type="Gene3D" id="3.40.50.2000">
    <property type="entry name" value="Glycogen Phosphorylase B"/>
    <property type="match status" value="2"/>
</dbReference>
<organism evidence="7 8">
    <name type="scientific">Sanguibacter hominis ATCC BAA-789</name>
    <dbReference type="NCBI Taxonomy" id="1312740"/>
    <lineage>
        <taxon>Bacteria</taxon>
        <taxon>Bacillati</taxon>
        <taxon>Actinomycetota</taxon>
        <taxon>Actinomycetes</taxon>
        <taxon>Micrococcales</taxon>
        <taxon>Sanguibacteraceae</taxon>
        <taxon>Sanguibacter</taxon>
    </lineage>
</organism>
<feature type="domain" description="Glycosyl transferase family 1" evidence="4">
    <location>
        <begin position="190"/>
        <end position="354"/>
    </location>
</feature>
<dbReference type="InterPro" id="IPR029044">
    <property type="entry name" value="Nucleotide-diphossugar_trans"/>
</dbReference>
<accession>A0A9X5FCP8</accession>
<dbReference type="GO" id="GO:0016757">
    <property type="term" value="F:glycosyltransferase activity"/>
    <property type="evidence" value="ECO:0007669"/>
    <property type="project" value="UniProtKB-KW"/>
</dbReference>
<dbReference type="CDD" id="cd03801">
    <property type="entry name" value="GT4_PimA-like"/>
    <property type="match status" value="1"/>
</dbReference>
<evidence type="ECO:0000256" key="3">
    <source>
        <dbReference type="SAM" id="MobiDB-lite"/>
    </source>
</evidence>
<evidence type="ECO:0000313" key="8">
    <source>
        <dbReference type="Proteomes" id="UP000774283"/>
    </source>
</evidence>
<evidence type="ECO:0000259" key="5">
    <source>
        <dbReference type="Pfam" id="PF00535"/>
    </source>
</evidence>
<feature type="region of interest" description="Disordered" evidence="3">
    <location>
        <begin position="381"/>
        <end position="411"/>
    </location>
</feature>
<dbReference type="Pfam" id="PF00535">
    <property type="entry name" value="Glycos_transf_2"/>
    <property type="match status" value="1"/>
</dbReference>
<feature type="domain" description="Glycosyltransferase 2-like" evidence="5">
    <location>
        <begin position="417"/>
        <end position="550"/>
    </location>
</feature>
<dbReference type="PANTHER" id="PTHR12526:SF510">
    <property type="entry name" value="D-INOSITOL 3-PHOSPHATE GLYCOSYLTRANSFERASE"/>
    <property type="match status" value="1"/>
</dbReference>
<dbReference type="InterPro" id="IPR028098">
    <property type="entry name" value="Glyco_trans_4-like_N"/>
</dbReference>
<comment type="caution">
    <text evidence="7">The sequence shown here is derived from an EMBL/GenBank/DDBJ whole genome shotgun (WGS) entry which is preliminary data.</text>
</comment>
<dbReference type="InterPro" id="IPR001173">
    <property type="entry name" value="Glyco_trans_2-like"/>
</dbReference>
<name>A0A9X5FCP8_9MICO</name>